<evidence type="ECO:0000313" key="3">
    <source>
        <dbReference type="WBParaSite" id="Smp_346730.1"/>
    </source>
</evidence>
<dbReference type="Proteomes" id="UP000008854">
    <property type="component" value="Unassembled WGS sequence"/>
</dbReference>
<feature type="chain" id="PRO_5024417485" evidence="1">
    <location>
        <begin position="24"/>
        <end position="314"/>
    </location>
</feature>
<keyword evidence="1" id="KW-0732">Signal</keyword>
<reference evidence="2" key="1">
    <citation type="journal article" date="2012" name="PLoS Negl. Trop. Dis.">
        <title>A systematically improved high quality genome and transcriptome of the human blood fluke Schistosoma mansoni.</title>
        <authorList>
            <person name="Protasio A.V."/>
            <person name="Tsai I.J."/>
            <person name="Babbage A."/>
            <person name="Nichol S."/>
            <person name="Hunt M."/>
            <person name="Aslett M.A."/>
            <person name="De Silva N."/>
            <person name="Velarde G.S."/>
            <person name="Anderson T.J."/>
            <person name="Clark R.C."/>
            <person name="Davidson C."/>
            <person name="Dillon G.P."/>
            <person name="Holroyd N.E."/>
            <person name="LoVerde P.T."/>
            <person name="Lloyd C."/>
            <person name="McQuillan J."/>
            <person name="Oliveira G."/>
            <person name="Otto T.D."/>
            <person name="Parker-Manuel S.J."/>
            <person name="Quail M.A."/>
            <person name="Wilson R.A."/>
            <person name="Zerlotini A."/>
            <person name="Dunne D.W."/>
            <person name="Berriman M."/>
        </authorList>
    </citation>
    <scope>NUCLEOTIDE SEQUENCE [LARGE SCALE GENOMIC DNA]</scope>
    <source>
        <strain evidence="2">Puerto Rican</strain>
    </source>
</reference>
<sequence>MLTIYPDLVLTLLIMIINNIGLSNESTNVSSFSNPVESVSLHYCRSARGINQSDSNPVPRDTSDVRRNIPIAHLTPQGHELKSISINFDAKCLPKPNPLLKDENIIKVVEHSQQSNVINMRNETKNHSEDIVHLKHDQPINNQAGSLFDLPVQVNPKAVLDLYSDIKKKGLARRIVKRKKIRYGESADNDKMNMKIITRRIKRVLEKIHSDNASSAEAKNKRTVVRVKRKKIVNAEDIDTLNDWKSLLRRKKEDIRRVLIKRVKAKKRDAENEIKSTKSKQRIIVNKIRGHLRNLTDNEKKRIRISKLLYCFHF</sequence>
<evidence type="ECO:0000256" key="1">
    <source>
        <dbReference type="SAM" id="SignalP"/>
    </source>
</evidence>
<proteinExistence type="predicted"/>
<feature type="signal peptide" evidence="1">
    <location>
        <begin position="1"/>
        <end position="23"/>
    </location>
</feature>
<keyword evidence="2" id="KW-1185">Reference proteome</keyword>
<protein>
    <submittedName>
        <fullName evidence="3">Uncharacterized protein</fullName>
    </submittedName>
</protein>
<dbReference type="STRING" id="6183.A0A5K4FCP1"/>
<dbReference type="AlphaFoldDB" id="A0A5K4FCP1"/>
<reference evidence="3" key="2">
    <citation type="submission" date="2019-11" db="UniProtKB">
        <authorList>
            <consortium name="WormBaseParasite"/>
        </authorList>
    </citation>
    <scope>IDENTIFICATION</scope>
    <source>
        <strain evidence="3">Puerto Rican</strain>
    </source>
</reference>
<accession>A0A5K4FCP1</accession>
<dbReference type="WBParaSite" id="Smp_346730.1">
    <property type="protein sequence ID" value="Smp_346730.1"/>
    <property type="gene ID" value="Smp_346730"/>
</dbReference>
<dbReference type="InParanoid" id="A0A5K4FCP1"/>
<name>A0A5K4FCP1_SCHMA</name>
<organism evidence="2 3">
    <name type="scientific">Schistosoma mansoni</name>
    <name type="common">Blood fluke</name>
    <dbReference type="NCBI Taxonomy" id="6183"/>
    <lineage>
        <taxon>Eukaryota</taxon>
        <taxon>Metazoa</taxon>
        <taxon>Spiralia</taxon>
        <taxon>Lophotrochozoa</taxon>
        <taxon>Platyhelminthes</taxon>
        <taxon>Trematoda</taxon>
        <taxon>Digenea</taxon>
        <taxon>Strigeidida</taxon>
        <taxon>Schistosomatoidea</taxon>
        <taxon>Schistosomatidae</taxon>
        <taxon>Schistosoma</taxon>
    </lineage>
</organism>
<evidence type="ECO:0000313" key="2">
    <source>
        <dbReference type="Proteomes" id="UP000008854"/>
    </source>
</evidence>